<dbReference type="Pfam" id="PF00252">
    <property type="entry name" value="Ribosomal_L16"/>
    <property type="match status" value="1"/>
</dbReference>
<evidence type="ECO:0000256" key="1">
    <source>
        <dbReference type="ARBA" id="ARBA00008931"/>
    </source>
</evidence>
<dbReference type="GO" id="GO:0003735">
    <property type="term" value="F:structural constituent of ribosome"/>
    <property type="evidence" value="ECO:0007669"/>
    <property type="project" value="InterPro"/>
</dbReference>
<protein>
    <submittedName>
        <fullName evidence="5">60S ribosomal protein L10-like</fullName>
    </submittedName>
</protein>
<dbReference type="Gene3D" id="3.90.1170.10">
    <property type="entry name" value="Ribosomal protein L10e/L16"/>
    <property type="match status" value="1"/>
</dbReference>
<dbReference type="PIRSF" id="PIRSF005590">
    <property type="entry name" value="Ribosomal_L10"/>
    <property type="match status" value="1"/>
</dbReference>
<keyword evidence="3" id="KW-0687">Ribonucleoprotein</keyword>
<evidence type="ECO:0000256" key="3">
    <source>
        <dbReference type="ARBA" id="ARBA00023274"/>
    </source>
</evidence>
<evidence type="ECO:0000313" key="5">
    <source>
        <dbReference type="RefSeq" id="XP_012372446.1"/>
    </source>
</evidence>
<dbReference type="Proteomes" id="UP000515203">
    <property type="component" value="Unplaced"/>
</dbReference>
<dbReference type="AlphaFoldDB" id="A0A6P3VDN7"/>
<reference evidence="5" key="1">
    <citation type="submission" date="2025-08" db="UniProtKB">
        <authorList>
            <consortium name="RefSeq"/>
        </authorList>
    </citation>
    <scope>IDENTIFICATION</scope>
</reference>
<dbReference type="InParanoid" id="A0A6P3VDN7"/>
<evidence type="ECO:0000256" key="2">
    <source>
        <dbReference type="ARBA" id="ARBA00022980"/>
    </source>
</evidence>
<sequence>MGHRPAQCYWYCKNKLYPKSCFFQGVPGAKIRILDLGQKKAKVDEFLLCGHLVSDEHEQRPSEALEAAWICANRYMVKGCGKDGFHIWAQLSPFHVICINKVSSCAGADRLQTGTWGAFGKPQGTAARVPIGQFTMSIHTKLQNKEHVMEAPHRAKFKFSGCQKIHISKKWCFTNPNADKFEDMVAEKHLIPDGAG</sequence>
<keyword evidence="2" id="KW-0689">Ribosomal protein</keyword>
<dbReference type="SUPFAM" id="SSF54686">
    <property type="entry name" value="Ribosomal protein L16p/L10e"/>
    <property type="match status" value="1"/>
</dbReference>
<comment type="similarity">
    <text evidence="1">Belongs to the universal ribosomal protein uL16 family.</text>
</comment>
<dbReference type="InterPro" id="IPR016180">
    <property type="entry name" value="Ribosomal_uL16_dom"/>
</dbReference>
<keyword evidence="4" id="KW-1185">Reference proteome</keyword>
<dbReference type="RefSeq" id="XP_012372446.1">
    <property type="nucleotide sequence ID" value="XM_012516992.1"/>
</dbReference>
<name>A0A6P3VDN7_OCTDE</name>
<proteinExistence type="inferred from homology"/>
<dbReference type="PANTHER" id="PTHR11726">
    <property type="entry name" value="60S RIBOSOMAL PROTEIN L10"/>
    <property type="match status" value="1"/>
</dbReference>
<evidence type="ECO:0000313" key="4">
    <source>
        <dbReference type="Proteomes" id="UP000515203"/>
    </source>
</evidence>
<dbReference type="GO" id="GO:0006412">
    <property type="term" value="P:translation"/>
    <property type="evidence" value="ECO:0007669"/>
    <property type="project" value="InterPro"/>
</dbReference>
<dbReference type="FunFam" id="3.90.1170.10:FF:000002">
    <property type="entry name" value="60S ribosomal protein L10"/>
    <property type="match status" value="1"/>
</dbReference>
<dbReference type="CDD" id="cd01433">
    <property type="entry name" value="Ribosomal_L16_L10e"/>
    <property type="match status" value="1"/>
</dbReference>
<dbReference type="InterPro" id="IPR001197">
    <property type="entry name" value="Ribosomal_uL16_euk_arch"/>
</dbReference>
<dbReference type="OrthoDB" id="10258869at2759"/>
<dbReference type="NCBIfam" id="NF003239">
    <property type="entry name" value="PRK04199.1-4"/>
    <property type="match status" value="1"/>
</dbReference>
<gene>
    <name evidence="5" type="primary">LOC101588681</name>
</gene>
<organism evidence="4 5">
    <name type="scientific">Octodon degus</name>
    <name type="common">Degu</name>
    <name type="synonym">Sciurus degus</name>
    <dbReference type="NCBI Taxonomy" id="10160"/>
    <lineage>
        <taxon>Eukaryota</taxon>
        <taxon>Metazoa</taxon>
        <taxon>Chordata</taxon>
        <taxon>Craniata</taxon>
        <taxon>Vertebrata</taxon>
        <taxon>Euteleostomi</taxon>
        <taxon>Mammalia</taxon>
        <taxon>Eutheria</taxon>
        <taxon>Euarchontoglires</taxon>
        <taxon>Glires</taxon>
        <taxon>Rodentia</taxon>
        <taxon>Hystricomorpha</taxon>
        <taxon>Octodontidae</taxon>
        <taxon>Octodon</taxon>
    </lineage>
</organism>
<accession>A0A6P3VDN7</accession>
<dbReference type="GeneID" id="101588681"/>
<dbReference type="InterPro" id="IPR047873">
    <property type="entry name" value="Ribosomal_uL16"/>
</dbReference>
<dbReference type="InterPro" id="IPR036920">
    <property type="entry name" value="Ribosomal_uL16_sf"/>
</dbReference>
<dbReference type="GO" id="GO:0022625">
    <property type="term" value="C:cytosolic large ribosomal subunit"/>
    <property type="evidence" value="ECO:0007669"/>
    <property type="project" value="UniProtKB-ARBA"/>
</dbReference>